<dbReference type="InterPro" id="IPR057601">
    <property type="entry name" value="Oar-like_b-barrel"/>
</dbReference>
<dbReference type="InterPro" id="IPR039426">
    <property type="entry name" value="TonB-dep_rcpt-like"/>
</dbReference>
<dbReference type="EMBL" id="SEWY01000006">
    <property type="protein sequence ID" value="TBH71115.1"/>
    <property type="molecule type" value="Genomic_DNA"/>
</dbReference>
<dbReference type="PANTHER" id="PTHR30069:SF46">
    <property type="entry name" value="OAR PROTEIN"/>
    <property type="match status" value="1"/>
</dbReference>
<dbReference type="Gene3D" id="2.60.40.1120">
    <property type="entry name" value="Carboxypeptidase-like, regulatory domain"/>
    <property type="match status" value="1"/>
</dbReference>
<gene>
    <name evidence="9" type="ORF">EWU20_10930</name>
</gene>
<evidence type="ECO:0000256" key="4">
    <source>
        <dbReference type="ARBA" id="ARBA00022692"/>
    </source>
</evidence>
<evidence type="ECO:0000313" key="9">
    <source>
        <dbReference type="EMBL" id="TBH71115.1"/>
    </source>
</evidence>
<dbReference type="AlphaFoldDB" id="A0A4Q9BB94"/>
<dbReference type="SUPFAM" id="SSF49464">
    <property type="entry name" value="Carboxypeptidase regulatory domain-like"/>
    <property type="match status" value="1"/>
</dbReference>
<dbReference type="InterPro" id="IPR008969">
    <property type="entry name" value="CarboxyPept-like_regulatory"/>
</dbReference>
<feature type="domain" description="TonB-dependent transporter Oar-like beta-barrel" evidence="8">
    <location>
        <begin position="244"/>
        <end position="1049"/>
    </location>
</feature>
<name>A0A4Q9BB94_9BACT</name>
<evidence type="ECO:0000256" key="2">
    <source>
        <dbReference type="ARBA" id="ARBA00022448"/>
    </source>
</evidence>
<evidence type="ECO:0000256" key="5">
    <source>
        <dbReference type="ARBA" id="ARBA00023136"/>
    </source>
</evidence>
<proteinExistence type="predicted"/>
<dbReference type="GO" id="GO:0015344">
    <property type="term" value="F:siderophore uptake transmembrane transporter activity"/>
    <property type="evidence" value="ECO:0007669"/>
    <property type="project" value="TreeGrafter"/>
</dbReference>
<sequence length="1120" mass="122472">MQRRFITKSVLLGAFFALVMALPVGQAFAQGSTTSALSGIVVDEKGEGLPGATVIAVHEPTGSRYGASTRGDGRYNIVNMRVGGPYKVTVSFVGYKESVQSGISLTLASELRQNFKLELNQAQLEEVKVVASRSSVINSGRTGAATTVSNSSITTLPTLNRSLGDFARLDPRANGLNFAGRNALYNNVTVDGAFFNNAFALSPTIGGQAGASPISVDAIDQFQVLIAPYDVRQGMATGANINVVTKSGTNDWSGSAYYFGTDQNQVGNKIGDVVNQYGNFQRGQFGGRIGGALVKNKLFVFASFEQELQTQPGSNFVARRAGSTAGNQSIATVEQLESIKSLLKSKFNYDPGAYENWDKENYSQKANVRLDWNISDKHKFNLKYNYLRSYADVSPSSSGSLSGGRNPSATVLPFQGSLYRINNNLDSYIAELNSTFSDKLANNLTVGYTQMRDFRQSPVNNTPFPTVDIGNNNLNELTAFGFEPFSANNLLDSDIFQASDNLTYYAGKHVFTLGAAFEMNAFRNGFAPNYYGGYQFKSVDDFIASVNTGVSNAVQYQQSWSNYATFPFAEMKGNTTSLYVQDEITAAKGLKLTFGLRADGTSFPVDNDPKYNNAYVPSLTFRNNTVLRTNQLPDFTTLWSPRFGFNWDVKDDKTTQVRGGLGIFSGRVPYVWLSNQLSNNGVLFGSERLTNPTNRPFNANVDAYRPAVATSIIPTSYNLAVTDPNFKFSQVFRANLAVDKSLGNGWLVSLEGIYTKDINAVYLENVNLPDSKVKAVGADNRVIYYTASSAGIPTNTKINQIYGNVKGVNAPAAGNSGLNPNISDAIVIKNTQLGYSYALTATVSKAFDNGLFASLSYTNSDSRSVNDGGSIAQSQWRDRVVSGDPNENVASYSSYMQSHRFNAYGSYKLNYLNEKASTTFGFTYSVAPAGRFSYTYSGDMNGDGQTANDLMYIPRGEGEIILKDKVISYNVSQKFTYTAAQQWADLDKYISQDAYLSSRRGQYAERNGAELPWAANFDFKVIQDFYIQVGGKKNTLQFTLDVFNLGNYASSQWGLNQTPLRAGLLSYVGNDATTGKPTFEFPHRYQGNPTSSVPLTDSFQRSFGLGSRWQAQFGVRYIFN</sequence>
<dbReference type="GO" id="GO:0009279">
    <property type="term" value="C:cell outer membrane"/>
    <property type="evidence" value="ECO:0007669"/>
    <property type="project" value="UniProtKB-SubCell"/>
</dbReference>
<keyword evidence="7" id="KW-0732">Signal</keyword>
<keyword evidence="9" id="KW-0675">Receptor</keyword>
<dbReference type="Proteomes" id="UP000293583">
    <property type="component" value="Unassembled WGS sequence"/>
</dbReference>
<evidence type="ECO:0000256" key="3">
    <source>
        <dbReference type="ARBA" id="ARBA00022452"/>
    </source>
</evidence>
<comment type="caution">
    <text evidence="9">The sequence shown here is derived from an EMBL/GenBank/DDBJ whole genome shotgun (WGS) entry which is preliminary data.</text>
</comment>
<organism evidence="9 10">
    <name type="scientific">Aquirufa antheringensis</name>
    <dbReference type="NCBI Taxonomy" id="2516559"/>
    <lineage>
        <taxon>Bacteria</taxon>
        <taxon>Pseudomonadati</taxon>
        <taxon>Bacteroidota</taxon>
        <taxon>Cytophagia</taxon>
        <taxon>Cytophagales</taxon>
        <taxon>Flectobacillaceae</taxon>
        <taxon>Aquirufa</taxon>
    </lineage>
</organism>
<dbReference type="InterPro" id="IPR036942">
    <property type="entry name" value="Beta-barrel_TonB_sf"/>
</dbReference>
<keyword evidence="6" id="KW-0998">Cell outer membrane</keyword>
<keyword evidence="5" id="KW-0472">Membrane</keyword>
<dbReference type="Gene3D" id="2.40.170.20">
    <property type="entry name" value="TonB-dependent receptor, beta-barrel domain"/>
    <property type="match status" value="1"/>
</dbReference>
<protein>
    <submittedName>
        <fullName evidence="9">TonB-dependent receptor</fullName>
    </submittedName>
</protein>
<reference evidence="9 10" key="1">
    <citation type="submission" date="2019-02" db="EMBL/GenBank/DDBJ databases">
        <title>Genome of a new Bacteroidetes strain.</title>
        <authorList>
            <person name="Pitt A."/>
        </authorList>
    </citation>
    <scope>NUCLEOTIDE SEQUENCE [LARGE SCALE GENOMIC DNA]</scope>
    <source>
        <strain evidence="9 10">103A-SOEBACH</strain>
    </source>
</reference>
<evidence type="ECO:0000256" key="6">
    <source>
        <dbReference type="ARBA" id="ARBA00023237"/>
    </source>
</evidence>
<dbReference type="Pfam" id="PF13620">
    <property type="entry name" value="CarboxypepD_reg"/>
    <property type="match status" value="1"/>
</dbReference>
<evidence type="ECO:0000313" key="10">
    <source>
        <dbReference type="Proteomes" id="UP000293583"/>
    </source>
</evidence>
<dbReference type="RefSeq" id="WP_130923861.1">
    <property type="nucleotide sequence ID" value="NZ_JAANOL010000001.1"/>
</dbReference>
<dbReference type="PANTHER" id="PTHR30069">
    <property type="entry name" value="TONB-DEPENDENT OUTER MEMBRANE RECEPTOR"/>
    <property type="match status" value="1"/>
</dbReference>
<evidence type="ECO:0000259" key="8">
    <source>
        <dbReference type="Pfam" id="PF25183"/>
    </source>
</evidence>
<evidence type="ECO:0000256" key="7">
    <source>
        <dbReference type="SAM" id="SignalP"/>
    </source>
</evidence>
<feature type="chain" id="PRO_5020848628" evidence="7">
    <location>
        <begin position="30"/>
        <end position="1120"/>
    </location>
</feature>
<dbReference type="OrthoDB" id="9768147at2"/>
<dbReference type="GO" id="GO:0044718">
    <property type="term" value="P:siderophore transmembrane transport"/>
    <property type="evidence" value="ECO:0007669"/>
    <property type="project" value="TreeGrafter"/>
</dbReference>
<evidence type="ECO:0000256" key="1">
    <source>
        <dbReference type="ARBA" id="ARBA00004571"/>
    </source>
</evidence>
<keyword evidence="2" id="KW-0813">Transport</keyword>
<dbReference type="SUPFAM" id="SSF56935">
    <property type="entry name" value="Porins"/>
    <property type="match status" value="1"/>
</dbReference>
<feature type="signal peptide" evidence="7">
    <location>
        <begin position="1"/>
        <end position="29"/>
    </location>
</feature>
<keyword evidence="4" id="KW-0812">Transmembrane</keyword>
<keyword evidence="3" id="KW-1134">Transmembrane beta strand</keyword>
<dbReference type="Pfam" id="PF25183">
    <property type="entry name" value="OMP_b-brl_4"/>
    <property type="match status" value="1"/>
</dbReference>
<keyword evidence="10" id="KW-1185">Reference proteome</keyword>
<accession>A0A4Q9BB94</accession>
<comment type="subcellular location">
    <subcellularLocation>
        <location evidence="1">Cell outer membrane</location>
        <topology evidence="1">Multi-pass membrane protein</topology>
    </subcellularLocation>
</comment>